<dbReference type="OrthoDB" id="982482at2"/>
<dbReference type="InterPro" id="IPR020018">
    <property type="entry name" value="Motility-assoc_lipoprot_GldH"/>
</dbReference>
<proteinExistence type="predicted"/>
<name>A0A167IZX2_9FLAO</name>
<keyword evidence="1" id="KW-0449">Lipoprotein</keyword>
<sequence length="161" mass="17750">MRNLCAAFLGSVLLFSCNSDVLVSDSESISGTWNKNEAIVFTIPQIDSSQSYDVFLTLRNNNDYPFSNLFLVVSMEFPHGKIVKDTLEYKMANPDGSWIGEGIGSIKESKLIYKKGVSFSEEGTYKISITQAVRNNGNVEGVTQLEGITDVGYSIETTSQH</sequence>
<gene>
    <name evidence="1" type="ORF">ULVI_05445</name>
</gene>
<organism evidence="1 2">
    <name type="scientific">Cochleicola gelatinilyticus</name>
    <dbReference type="NCBI Taxonomy" id="1763537"/>
    <lineage>
        <taxon>Bacteria</taxon>
        <taxon>Pseudomonadati</taxon>
        <taxon>Bacteroidota</taxon>
        <taxon>Flavobacteriia</taxon>
        <taxon>Flavobacteriales</taxon>
        <taxon>Flavobacteriaceae</taxon>
        <taxon>Cochleicola</taxon>
    </lineage>
</organism>
<dbReference type="Pfam" id="PF14109">
    <property type="entry name" value="GldH_lipo"/>
    <property type="match status" value="1"/>
</dbReference>
<keyword evidence="2" id="KW-1185">Reference proteome</keyword>
<evidence type="ECO:0000313" key="1">
    <source>
        <dbReference type="EMBL" id="OAB80182.1"/>
    </source>
</evidence>
<dbReference type="NCBIfam" id="TIGR03511">
    <property type="entry name" value="GldH_lipo"/>
    <property type="match status" value="1"/>
</dbReference>
<accession>A0A167IZX2</accession>
<dbReference type="Proteomes" id="UP000077013">
    <property type="component" value="Unassembled WGS sequence"/>
</dbReference>
<dbReference type="STRING" id="1763537.ULVI_05445"/>
<dbReference type="EMBL" id="LRXL01000026">
    <property type="protein sequence ID" value="OAB80182.1"/>
    <property type="molecule type" value="Genomic_DNA"/>
</dbReference>
<comment type="caution">
    <text evidence="1">The sequence shown here is derived from an EMBL/GenBank/DDBJ whole genome shotgun (WGS) entry which is preliminary data.</text>
</comment>
<reference evidence="1 2" key="1">
    <citation type="submission" date="2016-02" db="EMBL/GenBank/DDBJ databases">
        <title>Ulvibacter sp. LPB0005, isolated from Thais luteostoma.</title>
        <authorList>
            <person name="Shin S.-K."/>
            <person name="Yi H."/>
        </authorList>
    </citation>
    <scope>NUCLEOTIDE SEQUENCE [LARGE SCALE GENOMIC DNA]</scope>
    <source>
        <strain evidence="1 2">LPB0005</strain>
    </source>
</reference>
<protein>
    <submittedName>
        <fullName evidence="1">Gliding motility lipoprotein GldH</fullName>
    </submittedName>
</protein>
<dbReference type="PROSITE" id="PS51257">
    <property type="entry name" value="PROKAR_LIPOPROTEIN"/>
    <property type="match status" value="1"/>
</dbReference>
<evidence type="ECO:0000313" key="2">
    <source>
        <dbReference type="Proteomes" id="UP000077013"/>
    </source>
</evidence>
<dbReference type="AlphaFoldDB" id="A0A167IZX2"/>
<dbReference type="RefSeq" id="WP_068590511.1">
    <property type="nucleotide sequence ID" value="NZ_LRXL01000026.1"/>
</dbReference>